<name>A0ABX1JJ56_9PSEU</name>
<evidence type="ECO:0000313" key="2">
    <source>
        <dbReference type="Proteomes" id="UP000715441"/>
    </source>
</evidence>
<reference evidence="1 2" key="1">
    <citation type="submission" date="2020-04" db="EMBL/GenBank/DDBJ databases">
        <title>Novel species.</title>
        <authorList>
            <person name="Teo W.F.A."/>
            <person name="Lipun K."/>
            <person name="Srisuk N."/>
            <person name="Duangmal K."/>
        </authorList>
    </citation>
    <scope>NUCLEOTIDE SEQUENCE [LARGE SCALE GENOMIC DNA]</scope>
    <source>
        <strain evidence="1 2">K13G38</strain>
    </source>
</reference>
<keyword evidence="2" id="KW-1185">Reference proteome</keyword>
<accession>A0ABX1JJ56</accession>
<dbReference type="InterPro" id="IPR043519">
    <property type="entry name" value="NT_sf"/>
</dbReference>
<evidence type="ECO:0000313" key="1">
    <source>
        <dbReference type="EMBL" id="NKQ59261.1"/>
    </source>
</evidence>
<proteinExistence type="predicted"/>
<sequence length="262" mass="28752">MTPERILLTTVEVAREVFADRLSAAYALGSLAHGGFAPLVSDLDIALILDELTSGTEAEIQRVRQQAVARAAGPLAERLSIFWTDWDGVRRGRGRTGRLPEIDRLDLLDQGRLLHGADGRDGATPPEHAKLVSDAAEFACTWFDDARIALLHEPRRLVAAGPRPVTKAALFPMRFRYTLATGRIGHNADAAGWYAAHGAYPELAEAAMRWREHGLDDTADDVLQRCLTGVHEEFFDAYDQALTAAGQHTLAARLRERARLIG</sequence>
<comment type="caution">
    <text evidence="1">The sequence shown here is derived from an EMBL/GenBank/DDBJ whole genome shotgun (WGS) entry which is preliminary data.</text>
</comment>
<dbReference type="SUPFAM" id="SSF81301">
    <property type="entry name" value="Nucleotidyltransferase"/>
    <property type="match status" value="1"/>
</dbReference>
<protein>
    <recommendedName>
        <fullName evidence="3">DUF4111 domain-containing protein</fullName>
    </recommendedName>
</protein>
<gene>
    <name evidence="1" type="ORF">HFP15_41135</name>
</gene>
<dbReference type="EMBL" id="JAAXLS010000087">
    <property type="protein sequence ID" value="NKQ59261.1"/>
    <property type="molecule type" value="Genomic_DNA"/>
</dbReference>
<dbReference type="RefSeq" id="WP_168523887.1">
    <property type="nucleotide sequence ID" value="NZ_JAAXLS010000087.1"/>
</dbReference>
<dbReference type="Proteomes" id="UP000715441">
    <property type="component" value="Unassembled WGS sequence"/>
</dbReference>
<organism evidence="1 2">
    <name type="scientific">Amycolatopsis acididurans</name>
    <dbReference type="NCBI Taxonomy" id="2724524"/>
    <lineage>
        <taxon>Bacteria</taxon>
        <taxon>Bacillati</taxon>
        <taxon>Actinomycetota</taxon>
        <taxon>Actinomycetes</taxon>
        <taxon>Pseudonocardiales</taxon>
        <taxon>Pseudonocardiaceae</taxon>
        <taxon>Amycolatopsis</taxon>
    </lineage>
</organism>
<evidence type="ECO:0008006" key="3">
    <source>
        <dbReference type="Google" id="ProtNLM"/>
    </source>
</evidence>